<sequence>MTGTGGGSREQTPVPPEASRHNTSDGDLFIGDTGDSPRNMTPTPPRSSRESSGSPYLSVVSPGIPQATSRFSQVRPTAELDDVVPLDLPLIKAQGRRNIIIQMKGQIAPGATFRDTMNDSLEEPTRTYTDGSAQELIIREFQQFMRDARMPAPEQKPVLVAPRVPGNSLSYTYVTVIPSGLVSGAAWNNIAMALHRRRQPTPCDKSTYNNLTSLARDNAT</sequence>
<name>A0A8H7N250_BIOOC</name>
<feature type="region of interest" description="Disordered" evidence="1">
    <location>
        <begin position="199"/>
        <end position="220"/>
    </location>
</feature>
<evidence type="ECO:0000256" key="1">
    <source>
        <dbReference type="SAM" id="MobiDB-lite"/>
    </source>
</evidence>
<dbReference type="AlphaFoldDB" id="A0A8H7N250"/>
<comment type="caution">
    <text evidence="2">The sequence shown here is derived from an EMBL/GenBank/DDBJ whole genome shotgun (WGS) entry which is preliminary data.</text>
</comment>
<dbReference type="Proteomes" id="UP000616885">
    <property type="component" value="Unassembled WGS sequence"/>
</dbReference>
<accession>A0A8H7N250</accession>
<evidence type="ECO:0000313" key="3">
    <source>
        <dbReference type="Proteomes" id="UP000616885"/>
    </source>
</evidence>
<dbReference type="EMBL" id="JADCTT010000015">
    <property type="protein sequence ID" value="KAF9744233.1"/>
    <property type="molecule type" value="Genomic_DNA"/>
</dbReference>
<evidence type="ECO:0000313" key="2">
    <source>
        <dbReference type="EMBL" id="KAF9744233.1"/>
    </source>
</evidence>
<feature type="compositionally biased region" description="Polar residues" evidence="1">
    <location>
        <begin position="204"/>
        <end position="220"/>
    </location>
</feature>
<reference evidence="2" key="1">
    <citation type="submission" date="2020-10" db="EMBL/GenBank/DDBJ databases">
        <title>High-Quality Genome Resource of Clonostachys rosea strain S41 by Oxford Nanopore Long-Read Sequencing.</title>
        <authorList>
            <person name="Wang H."/>
        </authorList>
    </citation>
    <scope>NUCLEOTIDE SEQUENCE</scope>
    <source>
        <strain evidence="2">S41</strain>
    </source>
</reference>
<organism evidence="2 3">
    <name type="scientific">Bionectria ochroleuca</name>
    <name type="common">Gliocladium roseum</name>
    <dbReference type="NCBI Taxonomy" id="29856"/>
    <lineage>
        <taxon>Eukaryota</taxon>
        <taxon>Fungi</taxon>
        <taxon>Dikarya</taxon>
        <taxon>Ascomycota</taxon>
        <taxon>Pezizomycotina</taxon>
        <taxon>Sordariomycetes</taxon>
        <taxon>Hypocreomycetidae</taxon>
        <taxon>Hypocreales</taxon>
        <taxon>Bionectriaceae</taxon>
        <taxon>Clonostachys</taxon>
    </lineage>
</organism>
<proteinExistence type="predicted"/>
<feature type="region of interest" description="Disordered" evidence="1">
    <location>
        <begin position="1"/>
        <end position="73"/>
    </location>
</feature>
<gene>
    <name evidence="2" type="ORF">IM811_005813</name>
</gene>
<protein>
    <submittedName>
        <fullName evidence="2">Uncharacterized protein</fullName>
    </submittedName>
</protein>